<feature type="domain" description="Histidine kinase" evidence="5">
    <location>
        <begin position="161"/>
        <end position="379"/>
    </location>
</feature>
<dbReference type="InterPro" id="IPR003594">
    <property type="entry name" value="HATPase_dom"/>
</dbReference>
<dbReference type="Pfam" id="PF00072">
    <property type="entry name" value="Response_reg"/>
    <property type="match status" value="1"/>
</dbReference>
<evidence type="ECO:0000256" key="1">
    <source>
        <dbReference type="ARBA" id="ARBA00000085"/>
    </source>
</evidence>
<dbReference type="SUPFAM" id="SSF55874">
    <property type="entry name" value="ATPase domain of HSP90 chaperone/DNA topoisomerase II/histidine kinase"/>
    <property type="match status" value="1"/>
</dbReference>
<dbReference type="Pfam" id="PF02518">
    <property type="entry name" value="HATPase_c"/>
    <property type="match status" value="1"/>
</dbReference>
<accession>A0ABT8DM62</accession>
<dbReference type="InterPro" id="IPR001789">
    <property type="entry name" value="Sig_transdc_resp-reg_receiver"/>
</dbReference>
<feature type="modified residue" description="4-aspartylphosphate" evidence="4">
    <location>
        <position position="454"/>
    </location>
</feature>
<dbReference type="Gene3D" id="1.10.287.130">
    <property type="match status" value="1"/>
</dbReference>
<evidence type="ECO:0000313" key="8">
    <source>
        <dbReference type="Proteomes" id="UP001228044"/>
    </source>
</evidence>
<dbReference type="PROSITE" id="PS50109">
    <property type="entry name" value="HIS_KIN"/>
    <property type="match status" value="1"/>
</dbReference>
<dbReference type="InterPro" id="IPR005467">
    <property type="entry name" value="His_kinase_dom"/>
</dbReference>
<keyword evidence="7" id="KW-0418">Kinase</keyword>
<dbReference type="SMART" id="SM00388">
    <property type="entry name" value="HisKA"/>
    <property type="match status" value="1"/>
</dbReference>
<name>A0ABT8DM62_9BURK</name>
<dbReference type="Gene3D" id="3.40.50.2300">
    <property type="match status" value="1"/>
</dbReference>
<dbReference type="GO" id="GO:0004673">
    <property type="term" value="F:protein histidine kinase activity"/>
    <property type="evidence" value="ECO:0007669"/>
    <property type="project" value="UniProtKB-EC"/>
</dbReference>
<reference evidence="7 8" key="1">
    <citation type="submission" date="2023-06" db="EMBL/GenBank/DDBJ databases">
        <title>Pelomonas sp. PFR6 16S ribosomal RNA gene Genome sequencing and assembly.</title>
        <authorList>
            <person name="Woo H."/>
        </authorList>
    </citation>
    <scope>NUCLEOTIDE SEQUENCE [LARGE SCALE GENOMIC DNA]</scope>
    <source>
        <strain evidence="7 8">PFR6</strain>
    </source>
</reference>
<keyword evidence="3 4" id="KW-0597">Phosphoprotein</keyword>
<keyword evidence="7" id="KW-0808">Transferase</keyword>
<dbReference type="Proteomes" id="UP001228044">
    <property type="component" value="Unassembled WGS sequence"/>
</dbReference>
<dbReference type="RefSeq" id="WP_290357782.1">
    <property type="nucleotide sequence ID" value="NZ_JAUHHC010000001.1"/>
</dbReference>
<dbReference type="Gene3D" id="3.30.565.10">
    <property type="entry name" value="Histidine kinase-like ATPase, C-terminal domain"/>
    <property type="match status" value="1"/>
</dbReference>
<proteinExistence type="predicted"/>
<dbReference type="PRINTS" id="PR00344">
    <property type="entry name" value="BCTRLSENSOR"/>
</dbReference>
<dbReference type="InterPro" id="IPR003661">
    <property type="entry name" value="HisK_dim/P_dom"/>
</dbReference>
<comment type="caution">
    <text evidence="7">The sequence shown here is derived from an EMBL/GenBank/DDBJ whole genome shotgun (WGS) entry which is preliminary data.</text>
</comment>
<keyword evidence="8" id="KW-1185">Reference proteome</keyword>
<protein>
    <recommendedName>
        <fullName evidence="2">histidine kinase</fullName>
        <ecNumber evidence="2">2.7.13.3</ecNumber>
    </recommendedName>
</protein>
<dbReference type="InterPro" id="IPR011006">
    <property type="entry name" value="CheY-like_superfamily"/>
</dbReference>
<dbReference type="PANTHER" id="PTHR43547">
    <property type="entry name" value="TWO-COMPONENT HISTIDINE KINASE"/>
    <property type="match status" value="1"/>
</dbReference>
<gene>
    <name evidence="7" type="ORF">QWJ38_04210</name>
</gene>
<dbReference type="SMART" id="SM00387">
    <property type="entry name" value="HATPase_c"/>
    <property type="match status" value="1"/>
</dbReference>
<dbReference type="EMBL" id="JAUHHC010000001">
    <property type="protein sequence ID" value="MDN3919480.1"/>
    <property type="molecule type" value="Genomic_DNA"/>
</dbReference>
<feature type="domain" description="Response regulatory" evidence="6">
    <location>
        <begin position="405"/>
        <end position="521"/>
    </location>
</feature>
<dbReference type="EC" id="2.7.13.3" evidence="2"/>
<dbReference type="InterPro" id="IPR036097">
    <property type="entry name" value="HisK_dim/P_sf"/>
</dbReference>
<dbReference type="Pfam" id="PF00512">
    <property type="entry name" value="HisKA"/>
    <property type="match status" value="1"/>
</dbReference>
<dbReference type="PROSITE" id="PS50110">
    <property type="entry name" value="RESPONSE_REGULATORY"/>
    <property type="match status" value="1"/>
</dbReference>
<dbReference type="SMART" id="SM00448">
    <property type="entry name" value="REC"/>
    <property type="match status" value="1"/>
</dbReference>
<evidence type="ECO:0000313" key="7">
    <source>
        <dbReference type="EMBL" id="MDN3919480.1"/>
    </source>
</evidence>
<evidence type="ECO:0000259" key="5">
    <source>
        <dbReference type="PROSITE" id="PS50109"/>
    </source>
</evidence>
<comment type="catalytic activity">
    <reaction evidence="1">
        <text>ATP + protein L-histidine = ADP + protein N-phospho-L-histidine.</text>
        <dbReference type="EC" id="2.7.13.3"/>
    </reaction>
</comment>
<dbReference type="InterPro" id="IPR004358">
    <property type="entry name" value="Sig_transdc_His_kin-like_C"/>
</dbReference>
<dbReference type="SUPFAM" id="SSF47384">
    <property type="entry name" value="Homodimeric domain of signal transducing histidine kinase"/>
    <property type="match status" value="1"/>
</dbReference>
<evidence type="ECO:0000256" key="2">
    <source>
        <dbReference type="ARBA" id="ARBA00012438"/>
    </source>
</evidence>
<organism evidence="7 8">
    <name type="scientific">Roseateles violae</name>
    <dbReference type="NCBI Taxonomy" id="3058042"/>
    <lineage>
        <taxon>Bacteria</taxon>
        <taxon>Pseudomonadati</taxon>
        <taxon>Pseudomonadota</taxon>
        <taxon>Betaproteobacteria</taxon>
        <taxon>Burkholderiales</taxon>
        <taxon>Sphaerotilaceae</taxon>
        <taxon>Roseateles</taxon>
    </lineage>
</organism>
<dbReference type="SUPFAM" id="SSF52172">
    <property type="entry name" value="CheY-like"/>
    <property type="match status" value="1"/>
</dbReference>
<sequence>MNARSGEQAPETRILLRTATSRDALMACAVLEHAGLQPRVCADMASLLQQFQDGAGALMLAEETLADDASAGALGQLLAAQPPWSDVPVLVLARSGADSRAITRAMAQPANITVIERPVRVAALVSAARSALRARSRQYEVRALLRDLNEADRRKTEFLATLAHELRNPLAPLSTALALLTRRQIDAADSAHYYALMQRQVEHMARLVDDLMEVSRITRGKIELRMDAVPLEAVLNDAIEQSRPYIRGAGHQLDRQLPARPLLLRGDAVRLTQIFANLLNNAAKYTAAGGRIGIAARELDGEARIEVSDTGMGIEPSMLDSVFDMFVQANGSARRAQGGLGIGLTLVKSLVELHGGRVAARSAGLGQGSTVVVHLPLLEPDQAGAAPAPLNGSAAGPAPEPGDQTVLIVDDNHDAADTLAELLGALGARPAIAYSGAQALRLVHEQMPRLAILDLGMPDMDGYELARRLRELPRGADILLVALSGWGQADDRERAAAAGFDRHLLKPAELEQLRALLDWHANALR</sequence>
<dbReference type="PANTHER" id="PTHR43547:SF2">
    <property type="entry name" value="HYBRID SIGNAL TRANSDUCTION HISTIDINE KINASE C"/>
    <property type="match status" value="1"/>
</dbReference>
<dbReference type="CDD" id="cd00082">
    <property type="entry name" value="HisKA"/>
    <property type="match status" value="1"/>
</dbReference>
<evidence type="ECO:0000259" key="6">
    <source>
        <dbReference type="PROSITE" id="PS50110"/>
    </source>
</evidence>
<evidence type="ECO:0000256" key="3">
    <source>
        <dbReference type="ARBA" id="ARBA00022553"/>
    </source>
</evidence>
<evidence type="ECO:0000256" key="4">
    <source>
        <dbReference type="PROSITE-ProRule" id="PRU00169"/>
    </source>
</evidence>
<dbReference type="InterPro" id="IPR036890">
    <property type="entry name" value="HATPase_C_sf"/>
</dbReference>